<dbReference type="InterPro" id="IPR004358">
    <property type="entry name" value="Sig_transdc_His_kin-like_C"/>
</dbReference>
<dbReference type="Gene3D" id="2.130.10.10">
    <property type="entry name" value="YVTN repeat-like/Quinoprotein amine dehydrogenase"/>
    <property type="match status" value="3"/>
</dbReference>
<keyword evidence="5" id="KW-0472">Membrane</keyword>
<dbReference type="InterPro" id="IPR005467">
    <property type="entry name" value="His_kinase_dom"/>
</dbReference>
<dbReference type="InterPro" id="IPR003661">
    <property type="entry name" value="HisK_dim/P_dom"/>
</dbReference>
<dbReference type="InterPro" id="IPR036097">
    <property type="entry name" value="HisK_dim/P_sf"/>
</dbReference>
<organism evidence="8 9">
    <name type="scientific">Undibacterium danionis</name>
    <dbReference type="NCBI Taxonomy" id="1812100"/>
    <lineage>
        <taxon>Bacteria</taxon>
        <taxon>Pseudomonadati</taxon>
        <taxon>Pseudomonadota</taxon>
        <taxon>Betaproteobacteria</taxon>
        <taxon>Burkholderiales</taxon>
        <taxon>Oxalobacteraceae</taxon>
        <taxon>Undibacterium</taxon>
    </lineage>
</organism>
<dbReference type="Pfam" id="PF02518">
    <property type="entry name" value="HATPase_c"/>
    <property type="match status" value="1"/>
</dbReference>
<keyword evidence="3" id="KW-0597">Phosphoprotein</keyword>
<dbReference type="Gene3D" id="1.10.287.130">
    <property type="match status" value="1"/>
</dbReference>
<dbReference type="Gene3D" id="2.60.40.10">
    <property type="entry name" value="Immunoglobulins"/>
    <property type="match status" value="1"/>
</dbReference>
<dbReference type="Pfam" id="PF07494">
    <property type="entry name" value="Reg_prop"/>
    <property type="match status" value="6"/>
</dbReference>
<gene>
    <name evidence="8" type="ORF">ACFFJH_12355</name>
</gene>
<dbReference type="SMART" id="SM00387">
    <property type="entry name" value="HATPase_c"/>
    <property type="match status" value="1"/>
</dbReference>
<evidence type="ECO:0000256" key="1">
    <source>
        <dbReference type="ARBA" id="ARBA00000085"/>
    </source>
</evidence>
<dbReference type="InterPro" id="IPR011047">
    <property type="entry name" value="Quinoprotein_ADH-like_sf"/>
</dbReference>
<dbReference type="Pfam" id="PF07495">
    <property type="entry name" value="Y_Y_Y"/>
    <property type="match status" value="1"/>
</dbReference>
<evidence type="ECO:0000256" key="3">
    <source>
        <dbReference type="ARBA" id="ARBA00022553"/>
    </source>
</evidence>
<reference evidence="8 9" key="1">
    <citation type="submission" date="2024-09" db="EMBL/GenBank/DDBJ databases">
        <authorList>
            <person name="Sun Q."/>
            <person name="Mori K."/>
        </authorList>
    </citation>
    <scope>NUCLEOTIDE SEQUENCE [LARGE SCALE GENOMIC DNA]</scope>
    <source>
        <strain evidence="8 9">CCM 8677</strain>
    </source>
</reference>
<feature type="coiled-coil region" evidence="4">
    <location>
        <begin position="842"/>
        <end position="880"/>
    </location>
</feature>
<dbReference type="PANTHER" id="PTHR43547:SF2">
    <property type="entry name" value="HYBRID SIGNAL TRANSDUCTION HISTIDINE KINASE C"/>
    <property type="match status" value="1"/>
</dbReference>
<comment type="catalytic activity">
    <reaction evidence="1">
        <text>ATP + protein L-histidine = ADP + protein N-phospho-L-histidine.</text>
        <dbReference type="EC" id="2.7.13.3"/>
    </reaction>
</comment>
<dbReference type="CDD" id="cd00082">
    <property type="entry name" value="HisKA"/>
    <property type="match status" value="1"/>
</dbReference>
<evidence type="ECO:0000256" key="5">
    <source>
        <dbReference type="SAM" id="Phobius"/>
    </source>
</evidence>
<dbReference type="Gene3D" id="3.30.565.10">
    <property type="entry name" value="Histidine kinase-like ATPase, C-terminal domain"/>
    <property type="match status" value="1"/>
</dbReference>
<dbReference type="SUPFAM" id="SSF47384">
    <property type="entry name" value="Homodimeric domain of signal transducing histidine kinase"/>
    <property type="match status" value="1"/>
</dbReference>
<proteinExistence type="predicted"/>
<feature type="domain" description="Histidine kinase" evidence="7">
    <location>
        <begin position="1083"/>
        <end position="1314"/>
    </location>
</feature>
<keyword evidence="5" id="KW-0812">Transmembrane</keyword>
<dbReference type="Gene3D" id="3.30.450.40">
    <property type="match status" value="1"/>
</dbReference>
<dbReference type="SUPFAM" id="SSF55874">
    <property type="entry name" value="ATPase domain of HSP90 chaperone/DNA topoisomerase II/histidine kinase"/>
    <property type="match status" value="1"/>
</dbReference>
<evidence type="ECO:0000256" key="2">
    <source>
        <dbReference type="ARBA" id="ARBA00012438"/>
    </source>
</evidence>
<dbReference type="InterPro" id="IPR011110">
    <property type="entry name" value="Reg_prop"/>
</dbReference>
<dbReference type="InterPro" id="IPR015943">
    <property type="entry name" value="WD40/YVTN_repeat-like_dom_sf"/>
</dbReference>
<keyword evidence="5" id="KW-1133">Transmembrane helix</keyword>
<dbReference type="InterPro" id="IPR013783">
    <property type="entry name" value="Ig-like_fold"/>
</dbReference>
<keyword evidence="6" id="KW-0732">Signal</keyword>
<evidence type="ECO:0000313" key="8">
    <source>
        <dbReference type="EMBL" id="MFC0350606.1"/>
    </source>
</evidence>
<dbReference type="PROSITE" id="PS50109">
    <property type="entry name" value="HIS_KIN"/>
    <property type="match status" value="1"/>
</dbReference>
<dbReference type="SUPFAM" id="SSF55781">
    <property type="entry name" value="GAF domain-like"/>
    <property type="match status" value="1"/>
</dbReference>
<comment type="caution">
    <text evidence="8">The sequence shown here is derived from an EMBL/GenBank/DDBJ whole genome shotgun (WGS) entry which is preliminary data.</text>
</comment>
<dbReference type="InterPro" id="IPR036890">
    <property type="entry name" value="HATPase_C_sf"/>
</dbReference>
<dbReference type="RefSeq" id="WP_390213046.1">
    <property type="nucleotide sequence ID" value="NZ_JBHLXJ010000013.1"/>
</dbReference>
<dbReference type="PANTHER" id="PTHR43547">
    <property type="entry name" value="TWO-COMPONENT HISTIDINE KINASE"/>
    <property type="match status" value="1"/>
</dbReference>
<dbReference type="SMART" id="SM00065">
    <property type="entry name" value="GAF"/>
    <property type="match status" value="1"/>
</dbReference>
<protein>
    <recommendedName>
        <fullName evidence="2">histidine kinase</fullName>
        <ecNumber evidence="2">2.7.13.3</ecNumber>
    </recommendedName>
</protein>
<evidence type="ECO:0000259" key="7">
    <source>
        <dbReference type="PROSITE" id="PS50109"/>
    </source>
</evidence>
<dbReference type="EMBL" id="JBHLXJ010000013">
    <property type="protein sequence ID" value="MFC0350606.1"/>
    <property type="molecule type" value="Genomic_DNA"/>
</dbReference>
<feature type="chain" id="PRO_5046005130" description="histidine kinase" evidence="6">
    <location>
        <begin position="24"/>
        <end position="1324"/>
    </location>
</feature>
<dbReference type="Proteomes" id="UP001589844">
    <property type="component" value="Unassembled WGS sequence"/>
</dbReference>
<feature type="signal peptide" evidence="6">
    <location>
        <begin position="1"/>
        <end position="23"/>
    </location>
</feature>
<dbReference type="SUPFAM" id="SSF50998">
    <property type="entry name" value="Quinoprotein alcohol dehydrogenase-like"/>
    <property type="match status" value="1"/>
</dbReference>
<dbReference type="InterPro" id="IPR003594">
    <property type="entry name" value="HATPase_dom"/>
</dbReference>
<evidence type="ECO:0000313" key="9">
    <source>
        <dbReference type="Proteomes" id="UP001589844"/>
    </source>
</evidence>
<dbReference type="Pfam" id="PF13185">
    <property type="entry name" value="GAF_2"/>
    <property type="match status" value="1"/>
</dbReference>
<evidence type="ECO:0000256" key="4">
    <source>
        <dbReference type="SAM" id="Coils"/>
    </source>
</evidence>
<dbReference type="EC" id="2.7.13.3" evidence="2"/>
<dbReference type="SUPFAM" id="SSF63829">
    <property type="entry name" value="Calcium-dependent phosphotriesterase"/>
    <property type="match status" value="2"/>
</dbReference>
<accession>A0ABV6IHZ1</accession>
<evidence type="ECO:0000256" key="6">
    <source>
        <dbReference type="SAM" id="SignalP"/>
    </source>
</evidence>
<dbReference type="InterPro" id="IPR029016">
    <property type="entry name" value="GAF-like_dom_sf"/>
</dbReference>
<dbReference type="InterPro" id="IPR003018">
    <property type="entry name" value="GAF"/>
</dbReference>
<dbReference type="PRINTS" id="PR00344">
    <property type="entry name" value="BCTRLSENSOR"/>
</dbReference>
<dbReference type="InterPro" id="IPR011123">
    <property type="entry name" value="Y_Y_Y"/>
</dbReference>
<name>A0ABV6IHZ1_9BURK</name>
<keyword evidence="9" id="KW-1185">Reference proteome</keyword>
<feature type="transmembrane region" description="Helical" evidence="5">
    <location>
        <begin position="820"/>
        <end position="840"/>
    </location>
</feature>
<keyword evidence="4" id="KW-0175">Coiled coil</keyword>
<sequence length="1324" mass="148297">MIKPFLSLCCAISLLSTGLPALAARQLQTLNTAPVKLGNLRFDHVAYDQGFVQQSMTAVIQDTQGFMWFGTQFGLVKYDGYRTTVYRNDPHDVTTISDNYISALYTHPDGTLWIGTQSGLSRYNRQDNHFNNFPRRDKNGIPSGNYRIFAITGDGAQGLWLATDSGLMHFDIPSQAFTDYRHDPANADSLPNDLVTDIVLDKDKNLWVGSALGLSKFHVQNGKFEHLKLALAGRTEAAQNSVVALSLDAHQNLWMASDAGLAKIDLGQKPYRAIPVGDEQGLQAARVQSLFHDKDGVLWIGTLQAGLLRFVEQTNSYEWFRHRPLDPNSLLHNHVNKIYQDQTGVLWVGARSAGLSKVDLASGGFTRYVQLQDDASGNSDNRIRAIASAGKDHLWLGTYAGGLLRMNLNNHQVEVWKKKPGEQASLSDDQIASLWSDKGGLNSPLWIATRSGLNLFDPISNRFTTIPVGKDANENYLEKILVDHQGVMWISSRGGLHKKHPSDRGFSSFHHDPKDSDSLSNNWAMSLYEDNEKRLWIGTMNGLDRYDRATGKFLHYRHSDKDKNSLSHNRVNAMFEDSKSTLWVGTSGGLNRMIEAPDGSIQFQFYPTQNDGSGDSVGGILEDKQGNIWISSTTGISKLDTATGKFKNYTAKDGMIQGSFLIGASLMSNDGTMSFGGWTGLTRFKPEDIRDNVTPPRVLITDFLISNQSISQLKLNGKPRLSGPIQDTQEVSLSYRDSVFTVEFAAIHFADPMANRYAYRLEGFEDKWVETDAKKRFATYTNLDPGDYVFRVKASNKNDIWNEQGATLTIRITPPVWKTLWFRLLALILLLGLAYAIYLYRVRQLIQQRFDLKNEVENRTKELQSQKAYLEKQKESIEHAHKNISLLSEIGKEITTKLDEESIMQMLYRNVNNLMDASVFGVGFYLPEQGIIDFPYVMEAGKRYDRYSRDLSEKDQLPVWCIENQKEVFINDLEHEYQRYISHLAFTNSPESLGVLEDGTVAIAPQSLLYVPIVVNHQIRGVISVHSYHKHAYQTTDLDILRTLASYVGIALDNAEAYQQLQVAQNQLVEREKLAALGALVAGVAHELNTPLGNSLLIASSIEDQLEKITEKITSSSVKRSDFKQFTERCHEACVLLMRSLETSANLVSSFKQVAVDQASAQARPFNLYKTTQEIVATMMNQVRQADHELLIEIPEHIEMHSYPGPYGQVLINLLQNAMLHGFEGIKNGHMRISASEMGDRVQIRFEDNGRGIPEAHIGRIFEPFFTTKLGHGGSGLGLNVTYNIVTSLLGGQIRVDSVVGHGTVFTLELPLHAWTPDAIKKPE</sequence>